<dbReference type="Proteomes" id="UP001642360">
    <property type="component" value="Unassembled WGS sequence"/>
</dbReference>
<dbReference type="EMBL" id="CAUOFW020009335">
    <property type="protein sequence ID" value="CAK9185492.1"/>
    <property type="molecule type" value="Genomic_DNA"/>
</dbReference>
<sequence>GPGLTVDEITRVCWLSRAEMVSFSTLVKAQKLFRFGHGPEPTVIPTAASGGGDIIVVAATQ</sequence>
<evidence type="ECO:0000313" key="2">
    <source>
        <dbReference type="Proteomes" id="UP001642360"/>
    </source>
</evidence>
<comment type="caution">
    <text evidence="1">The sequence shown here is derived from an EMBL/GenBank/DDBJ whole genome shotgun (WGS) entry which is preliminary data.</text>
</comment>
<name>A0ABC8UWM1_9AQUA</name>
<evidence type="ECO:0000313" key="1">
    <source>
        <dbReference type="EMBL" id="CAK9185492.1"/>
    </source>
</evidence>
<feature type="non-terminal residue" evidence="1">
    <location>
        <position position="1"/>
    </location>
</feature>
<proteinExistence type="predicted"/>
<accession>A0ABC8UWM1</accession>
<organism evidence="1 2">
    <name type="scientific">Ilex paraguariensis</name>
    <name type="common">yerba mate</name>
    <dbReference type="NCBI Taxonomy" id="185542"/>
    <lineage>
        <taxon>Eukaryota</taxon>
        <taxon>Viridiplantae</taxon>
        <taxon>Streptophyta</taxon>
        <taxon>Embryophyta</taxon>
        <taxon>Tracheophyta</taxon>
        <taxon>Spermatophyta</taxon>
        <taxon>Magnoliopsida</taxon>
        <taxon>eudicotyledons</taxon>
        <taxon>Gunneridae</taxon>
        <taxon>Pentapetalae</taxon>
        <taxon>asterids</taxon>
        <taxon>campanulids</taxon>
        <taxon>Aquifoliales</taxon>
        <taxon>Aquifoliaceae</taxon>
        <taxon>Ilex</taxon>
    </lineage>
</organism>
<dbReference type="AlphaFoldDB" id="A0ABC8UWM1"/>
<reference evidence="1 2" key="1">
    <citation type="submission" date="2024-02" db="EMBL/GenBank/DDBJ databases">
        <authorList>
            <person name="Vignale AGUSTIN F."/>
            <person name="Sosa J E."/>
            <person name="Modenutti C."/>
        </authorList>
    </citation>
    <scope>NUCLEOTIDE SEQUENCE [LARGE SCALE GENOMIC DNA]</scope>
</reference>
<protein>
    <recommendedName>
        <fullName evidence="3">NUDIX hydrolase</fullName>
    </recommendedName>
</protein>
<evidence type="ECO:0008006" key="3">
    <source>
        <dbReference type="Google" id="ProtNLM"/>
    </source>
</evidence>
<gene>
    <name evidence="1" type="ORF">ILEXP_LOCUS55899</name>
</gene>
<keyword evidence="2" id="KW-1185">Reference proteome</keyword>